<accession>A0ABV2FQG3</accession>
<gene>
    <name evidence="2" type="ORF">ABID39_001477</name>
</gene>
<feature type="compositionally biased region" description="Basic and acidic residues" evidence="1">
    <location>
        <begin position="198"/>
        <end position="212"/>
    </location>
</feature>
<comment type="caution">
    <text evidence="2">The sequence shown here is derived from an EMBL/GenBank/DDBJ whole genome shotgun (WGS) entry which is preliminary data.</text>
</comment>
<feature type="region of interest" description="Disordered" evidence="1">
    <location>
        <begin position="172"/>
        <end position="212"/>
    </location>
</feature>
<dbReference type="EMBL" id="JBEPLT010000022">
    <property type="protein sequence ID" value="MET3560766.1"/>
    <property type="molecule type" value="Genomic_DNA"/>
</dbReference>
<name>A0ABV2FQG3_9HYPH</name>
<proteinExistence type="predicted"/>
<organism evidence="2 3">
    <name type="scientific">Bartonella japonica</name>
    <dbReference type="NCBI Taxonomy" id="357761"/>
    <lineage>
        <taxon>Bacteria</taxon>
        <taxon>Pseudomonadati</taxon>
        <taxon>Pseudomonadota</taxon>
        <taxon>Alphaproteobacteria</taxon>
        <taxon>Hyphomicrobiales</taxon>
        <taxon>Bartonellaceae</taxon>
        <taxon>Bartonella</taxon>
    </lineage>
</organism>
<evidence type="ECO:0000313" key="2">
    <source>
        <dbReference type="EMBL" id="MET3560766.1"/>
    </source>
</evidence>
<keyword evidence="3" id="KW-1185">Reference proteome</keyword>
<sequence length="376" mass="42319">MEQKDSFSLSRFLDPKFLRPMIYEGVPQLHRHLFKQLASPDSSFARQHNSNSLENAAFNTVPIENMDDSDHQKKINFGGLIRGAHAGTRPFGGKSLTELITSFDDLNYQTPSLPNYSDYTVPEYNKQNFSEQGVSLIPYSDFVSSIDKPNEDEAQAQQKNVMDYIAELNKRSVQEQEQDKSPFIEDEALSHGSLEGRSLQEKRAFDGREAENKKDNASNFWDRFKKSEFSEHLMDFFAGLSQGETPEESFSNAGITLRHGNNERTQRKQTLEFLRSKGYSDEDAQVLAQHPDLVQKMIGNTLSSEEGYRTLTAEEKAEYGLPKDVPFQVSSSGKLIPVSSPDGGYRTLTAEEKAEYGLPKDVPFQVSSSGKLIPVS</sequence>
<reference evidence="2 3" key="1">
    <citation type="submission" date="2024-06" db="EMBL/GenBank/DDBJ databases">
        <title>Genomic Encyclopedia of Type Strains, Phase IV (KMG-IV): sequencing the most valuable type-strain genomes for metagenomic binning, comparative biology and taxonomic classification.</title>
        <authorList>
            <person name="Goeker M."/>
        </authorList>
    </citation>
    <scope>NUCLEOTIDE SEQUENCE [LARGE SCALE GENOMIC DNA]</scope>
    <source>
        <strain evidence="2 3">DSM 23650</strain>
    </source>
</reference>
<evidence type="ECO:0000256" key="1">
    <source>
        <dbReference type="SAM" id="MobiDB-lite"/>
    </source>
</evidence>
<protein>
    <submittedName>
        <fullName evidence="2">Uncharacterized protein</fullName>
    </submittedName>
</protein>
<evidence type="ECO:0000313" key="3">
    <source>
        <dbReference type="Proteomes" id="UP001549112"/>
    </source>
</evidence>
<feature type="non-terminal residue" evidence="2">
    <location>
        <position position="376"/>
    </location>
</feature>
<dbReference type="Proteomes" id="UP001549112">
    <property type="component" value="Unassembled WGS sequence"/>
</dbReference>
<feature type="region of interest" description="Disordered" evidence="1">
    <location>
        <begin position="326"/>
        <end position="346"/>
    </location>
</feature>
<feature type="compositionally biased region" description="Basic and acidic residues" evidence="1">
    <location>
        <begin position="172"/>
        <end position="183"/>
    </location>
</feature>